<dbReference type="PANTHER" id="PTHR11439">
    <property type="entry name" value="GAG-POL-RELATED RETROTRANSPOSON"/>
    <property type="match status" value="1"/>
</dbReference>
<dbReference type="PANTHER" id="PTHR11439:SF498">
    <property type="entry name" value="DNAK FAMILY PROTEIN"/>
    <property type="match status" value="1"/>
</dbReference>
<dbReference type="SUPFAM" id="SSF56672">
    <property type="entry name" value="DNA/RNA polymerases"/>
    <property type="match status" value="1"/>
</dbReference>
<evidence type="ECO:0008006" key="3">
    <source>
        <dbReference type="Google" id="ProtNLM"/>
    </source>
</evidence>
<accession>A0AAV3RID5</accession>
<dbReference type="CDD" id="cd09272">
    <property type="entry name" value="RNase_HI_RT_Ty1"/>
    <property type="match status" value="1"/>
</dbReference>
<comment type="caution">
    <text evidence="1">The sequence shown here is derived from an EMBL/GenBank/DDBJ whole genome shotgun (WGS) entry which is preliminary data.</text>
</comment>
<dbReference type="EMBL" id="BAABME010027147">
    <property type="protein sequence ID" value="GAA0175126.1"/>
    <property type="molecule type" value="Genomic_DNA"/>
</dbReference>
<protein>
    <recommendedName>
        <fullName evidence="3">Reverse transcriptase Ty1/copia-type domain-containing protein</fullName>
    </recommendedName>
</protein>
<reference evidence="1 2" key="1">
    <citation type="submission" date="2024-01" db="EMBL/GenBank/DDBJ databases">
        <title>The complete chloroplast genome sequence of Lithospermum erythrorhizon: insights into the phylogenetic relationship among Boraginaceae species and the maternal lineages of purple gromwells.</title>
        <authorList>
            <person name="Okada T."/>
            <person name="Watanabe K."/>
        </authorList>
    </citation>
    <scope>NUCLEOTIDE SEQUENCE [LARGE SCALE GENOMIC DNA]</scope>
</reference>
<dbReference type="Proteomes" id="UP001454036">
    <property type="component" value="Unassembled WGS sequence"/>
</dbReference>
<sequence length="311" mass="35650">MATVRCILSISVANQWPLFQLDINNAFLHVMKRSICSLLKISMLQLALFADLGNLYTALRQWFSKLSNEPIHLSYPRFQPVDGSLFMTQSMFAHELLVDSGLIFLGTKAKGYLTALPLNLKLLPDEGDLLQDAEYYRSMVRKLNYLTNTRPDFSFVVQMLSQFMHHPRESHLQALTHIRNYVYNTVNQGIVIHDSKKVLAQAVAEVTWLVRLLDGLCVRDLRPVILHCDNNSALHIARNPVFHERTKKIDIDRHFTREKVLEGLIHLVHLPTSEQEADILTKILPSPQHSYLLSKLDVLPPRSPSLWKAVN</sequence>
<evidence type="ECO:0000313" key="1">
    <source>
        <dbReference type="EMBL" id="GAA0175126.1"/>
    </source>
</evidence>
<organism evidence="1 2">
    <name type="scientific">Lithospermum erythrorhizon</name>
    <name type="common">Purple gromwell</name>
    <name type="synonym">Lithospermum officinale var. erythrorhizon</name>
    <dbReference type="NCBI Taxonomy" id="34254"/>
    <lineage>
        <taxon>Eukaryota</taxon>
        <taxon>Viridiplantae</taxon>
        <taxon>Streptophyta</taxon>
        <taxon>Embryophyta</taxon>
        <taxon>Tracheophyta</taxon>
        <taxon>Spermatophyta</taxon>
        <taxon>Magnoliopsida</taxon>
        <taxon>eudicotyledons</taxon>
        <taxon>Gunneridae</taxon>
        <taxon>Pentapetalae</taxon>
        <taxon>asterids</taxon>
        <taxon>lamiids</taxon>
        <taxon>Boraginales</taxon>
        <taxon>Boraginaceae</taxon>
        <taxon>Boraginoideae</taxon>
        <taxon>Lithospermeae</taxon>
        <taxon>Lithospermum</taxon>
    </lineage>
</organism>
<name>A0AAV3RID5_LITER</name>
<evidence type="ECO:0000313" key="2">
    <source>
        <dbReference type="Proteomes" id="UP001454036"/>
    </source>
</evidence>
<proteinExistence type="predicted"/>
<gene>
    <name evidence="1" type="ORF">LIER_41853</name>
</gene>
<dbReference type="InterPro" id="IPR043502">
    <property type="entry name" value="DNA/RNA_pol_sf"/>
</dbReference>
<dbReference type="AlphaFoldDB" id="A0AAV3RID5"/>
<keyword evidence="2" id="KW-1185">Reference proteome</keyword>